<dbReference type="InterPro" id="IPR006293">
    <property type="entry name" value="DNA_helicase_ATP-dep_RecQ_bac"/>
</dbReference>
<reference evidence="20 21" key="2">
    <citation type="submission" date="2008-04" db="EMBL/GenBank/DDBJ databases">
        <authorList>
            <person name="Fulton L."/>
            <person name="Clifton S."/>
            <person name="Fulton B."/>
            <person name="Xu J."/>
            <person name="Minx P."/>
            <person name="Pepin K.H."/>
            <person name="Johnson M."/>
            <person name="Thiruvilangam P."/>
            <person name="Bhonagiri V."/>
            <person name="Nash W.E."/>
            <person name="Mardis E.R."/>
            <person name="Wilson R.K."/>
        </authorList>
    </citation>
    <scope>NUCLEOTIDE SEQUENCE [LARGE SCALE GENOMIC DNA]</scope>
    <source>
        <strain evidence="20 21">DSM 17136</strain>
    </source>
</reference>
<dbReference type="InterPro" id="IPR001650">
    <property type="entry name" value="Helicase_C-like"/>
</dbReference>
<evidence type="ECO:0000259" key="18">
    <source>
        <dbReference type="PROSITE" id="PS51192"/>
    </source>
</evidence>
<feature type="domain" description="HRDC" evidence="17">
    <location>
        <begin position="532"/>
        <end position="607"/>
    </location>
</feature>
<dbReference type="InterPro" id="IPR004589">
    <property type="entry name" value="DNA_helicase_ATP-dep_RecQ"/>
</dbReference>
<proteinExistence type="inferred from homology"/>
<evidence type="ECO:0000256" key="15">
    <source>
        <dbReference type="ARBA" id="ARBA00034617"/>
    </source>
</evidence>
<dbReference type="Gene3D" id="1.10.10.10">
    <property type="entry name" value="Winged helix-like DNA-binding domain superfamily/Winged helix DNA-binding domain"/>
    <property type="match status" value="1"/>
</dbReference>
<dbReference type="Pfam" id="PF16124">
    <property type="entry name" value="RecQ_Zn_bind"/>
    <property type="match status" value="1"/>
</dbReference>
<dbReference type="SUPFAM" id="SSF46785">
    <property type="entry name" value="Winged helix' DNA-binding domain"/>
    <property type="match status" value="1"/>
</dbReference>
<dbReference type="STRING" id="470145.BACCOP_03325"/>
<evidence type="ECO:0000259" key="17">
    <source>
        <dbReference type="PROSITE" id="PS50967"/>
    </source>
</evidence>
<dbReference type="AlphaFoldDB" id="B3JN18"/>
<dbReference type="InterPro" id="IPR036388">
    <property type="entry name" value="WH-like_DNA-bd_sf"/>
</dbReference>
<dbReference type="GO" id="GO:0005737">
    <property type="term" value="C:cytoplasm"/>
    <property type="evidence" value="ECO:0007669"/>
    <property type="project" value="TreeGrafter"/>
</dbReference>
<evidence type="ECO:0000256" key="10">
    <source>
        <dbReference type="ARBA" id="ARBA00022840"/>
    </source>
</evidence>
<dbReference type="PANTHER" id="PTHR13710:SF105">
    <property type="entry name" value="ATP-DEPENDENT DNA HELICASE Q1"/>
    <property type="match status" value="1"/>
</dbReference>
<dbReference type="GO" id="GO:0046872">
    <property type="term" value="F:metal ion binding"/>
    <property type="evidence" value="ECO:0007669"/>
    <property type="project" value="UniProtKB-KW"/>
</dbReference>
<evidence type="ECO:0000256" key="13">
    <source>
        <dbReference type="ARBA" id="ARBA00023204"/>
    </source>
</evidence>
<dbReference type="InterPro" id="IPR044876">
    <property type="entry name" value="HRDC_dom_sf"/>
</dbReference>
<dbReference type="SMART" id="SM00956">
    <property type="entry name" value="RQC"/>
    <property type="match status" value="1"/>
</dbReference>
<dbReference type="GO" id="GO:0006260">
    <property type="term" value="P:DNA replication"/>
    <property type="evidence" value="ECO:0007669"/>
    <property type="project" value="InterPro"/>
</dbReference>
<evidence type="ECO:0000256" key="7">
    <source>
        <dbReference type="ARBA" id="ARBA00022801"/>
    </source>
</evidence>
<dbReference type="Proteomes" id="UP000003146">
    <property type="component" value="Unassembled WGS sequence"/>
</dbReference>
<dbReference type="PROSITE" id="PS50967">
    <property type="entry name" value="HRDC"/>
    <property type="match status" value="1"/>
</dbReference>
<dbReference type="Gene3D" id="1.10.150.80">
    <property type="entry name" value="HRDC domain"/>
    <property type="match status" value="1"/>
</dbReference>
<comment type="caution">
    <text evidence="20">The sequence shown here is derived from an EMBL/GenBank/DDBJ whole genome shotgun (WGS) entry which is preliminary data.</text>
</comment>
<keyword evidence="5" id="KW-0547">Nucleotide-binding</keyword>
<dbReference type="InterPro" id="IPR018982">
    <property type="entry name" value="RQC_domain"/>
</dbReference>
<feature type="domain" description="Helicase ATP-binding" evidence="18">
    <location>
        <begin position="23"/>
        <end position="190"/>
    </location>
</feature>
<keyword evidence="10" id="KW-0067">ATP-binding</keyword>
<evidence type="ECO:0000256" key="2">
    <source>
        <dbReference type="ARBA" id="ARBA00001947"/>
    </source>
</evidence>
<accession>B3JN18</accession>
<name>B3JN18_9BACT</name>
<dbReference type="Pfam" id="PF00270">
    <property type="entry name" value="DEAD"/>
    <property type="match status" value="1"/>
</dbReference>
<dbReference type="EC" id="5.6.2.4" evidence="16"/>
<organism evidence="20 21">
    <name type="scientific">Phocaeicola coprocola DSM 17136</name>
    <dbReference type="NCBI Taxonomy" id="470145"/>
    <lineage>
        <taxon>Bacteria</taxon>
        <taxon>Pseudomonadati</taxon>
        <taxon>Bacteroidota</taxon>
        <taxon>Bacteroidia</taxon>
        <taxon>Bacteroidales</taxon>
        <taxon>Bacteroidaceae</taxon>
        <taxon>Phocaeicola</taxon>
    </lineage>
</organism>
<evidence type="ECO:0000256" key="11">
    <source>
        <dbReference type="ARBA" id="ARBA00023125"/>
    </source>
</evidence>
<dbReference type="InterPro" id="IPR014001">
    <property type="entry name" value="Helicase_ATP-bd"/>
</dbReference>
<evidence type="ECO:0000256" key="3">
    <source>
        <dbReference type="ARBA" id="ARBA00005446"/>
    </source>
</evidence>
<keyword evidence="6" id="KW-0227">DNA damage</keyword>
<dbReference type="HOGENOM" id="CLU_001103_14_3_10"/>
<keyword evidence="7 20" id="KW-0378">Hydrolase</keyword>
<dbReference type="InterPro" id="IPR002121">
    <property type="entry name" value="HRDC_dom"/>
</dbReference>
<dbReference type="Pfam" id="PF09382">
    <property type="entry name" value="RQC"/>
    <property type="match status" value="1"/>
</dbReference>
<dbReference type="eggNOG" id="COG0514">
    <property type="taxonomic scope" value="Bacteria"/>
</dbReference>
<evidence type="ECO:0000256" key="8">
    <source>
        <dbReference type="ARBA" id="ARBA00022806"/>
    </source>
</evidence>
<comment type="similarity">
    <text evidence="3">Belongs to the helicase family. RecQ subfamily.</text>
</comment>
<dbReference type="GO" id="GO:0006310">
    <property type="term" value="P:DNA recombination"/>
    <property type="evidence" value="ECO:0007669"/>
    <property type="project" value="UniProtKB-UniRule"/>
</dbReference>
<feature type="domain" description="Helicase C-terminal" evidence="19">
    <location>
        <begin position="214"/>
        <end position="364"/>
    </location>
</feature>
<sequence length="607" mass="69288">MILKTLKSYFGYTQFRPLQEEIITQILHKKDTLVLMPTGGGKSICYQLPALLMEGTAIVVSPLISLMKDQVESLQANGIIARALNSTNDETTDANIRFECRQGRVKLLYISPERLMGEVNFLMKDIRISLFAIDEAHCISQWGHDFRPEYTQLKILRQQFPDVPVVALTATADKITRQDIIRQLAMKDPQIFISSFDRPNLSLDVKRGFQQKEKMRTIFDFIARHRGESGIIYCMSRSKTEKVAEMLEEHGIATAVYHAGLSTAAREAAQDDFINDRVQVVCATIAFGMGIDKSNVRWVIHYNLPKSIESFYQEIGRAGRDGLPSDTLLFYSFGDIVLLSKFAAESNQQEINMEKLNRMQQYAETDICRRRILLNYFGETMDHDCGNCDVCRNPPERFDGTIIVQKALSGIARADQQVSINTLIDILRGAATQEIIERGYDKLKTYGVGRDIPARDWQDYLLQMLNLGYFEVAYNEKNHLKITEAGRKVLFGHERALLVVIKREEYAAKGTRKKQKQPLATEALFPTPMVFDNEDEQLFEELRQLRKKLADQQAIPAYIVLSDKTLHLLASSRPTTVEAFGEISGIGEYKRDKYGKDFIEVIRKFTR</sequence>
<comment type="cofactor">
    <cofactor evidence="1">
        <name>Mg(2+)</name>
        <dbReference type="ChEBI" id="CHEBI:18420"/>
    </cofactor>
</comment>
<keyword evidence="13" id="KW-0234">DNA repair</keyword>
<dbReference type="FunFam" id="3.40.50.300:FF:000296">
    <property type="entry name" value="ATP-dependent DNA helicase RecQ"/>
    <property type="match status" value="1"/>
</dbReference>
<keyword evidence="11" id="KW-0238">DNA-binding</keyword>
<dbReference type="GO" id="GO:0043590">
    <property type="term" value="C:bacterial nucleoid"/>
    <property type="evidence" value="ECO:0007669"/>
    <property type="project" value="TreeGrafter"/>
</dbReference>
<keyword evidence="14" id="KW-0413">Isomerase</keyword>
<evidence type="ECO:0000256" key="14">
    <source>
        <dbReference type="ARBA" id="ARBA00023235"/>
    </source>
</evidence>
<dbReference type="CDD" id="cd17920">
    <property type="entry name" value="DEXHc_RecQ"/>
    <property type="match status" value="1"/>
</dbReference>
<dbReference type="InterPro" id="IPR010997">
    <property type="entry name" value="HRDC-like_sf"/>
</dbReference>
<gene>
    <name evidence="20" type="primary">recQ</name>
    <name evidence="20" type="ORF">BACCOP_03325</name>
</gene>
<keyword evidence="8 20" id="KW-0347">Helicase</keyword>
<dbReference type="Pfam" id="PF00271">
    <property type="entry name" value="Helicase_C"/>
    <property type="match status" value="1"/>
</dbReference>
<dbReference type="GO" id="GO:0009432">
    <property type="term" value="P:SOS response"/>
    <property type="evidence" value="ECO:0007669"/>
    <property type="project" value="UniProtKB-UniRule"/>
</dbReference>
<protein>
    <recommendedName>
        <fullName evidence="16">DNA helicase RecQ</fullName>
        <ecNumber evidence="16">5.6.2.4</ecNumber>
    </recommendedName>
</protein>
<dbReference type="GO" id="GO:0009378">
    <property type="term" value="F:four-way junction helicase activity"/>
    <property type="evidence" value="ECO:0007669"/>
    <property type="project" value="TreeGrafter"/>
</dbReference>
<dbReference type="Gene3D" id="3.40.50.300">
    <property type="entry name" value="P-loop containing nucleotide triphosphate hydrolases"/>
    <property type="match status" value="2"/>
</dbReference>
<evidence type="ECO:0000313" key="21">
    <source>
        <dbReference type="Proteomes" id="UP000003146"/>
    </source>
</evidence>
<dbReference type="InterPro" id="IPR027417">
    <property type="entry name" value="P-loop_NTPase"/>
</dbReference>
<dbReference type="SUPFAM" id="SSF52540">
    <property type="entry name" value="P-loop containing nucleoside triphosphate hydrolases"/>
    <property type="match status" value="1"/>
</dbReference>
<evidence type="ECO:0000313" key="20">
    <source>
        <dbReference type="EMBL" id="EDU99778.1"/>
    </source>
</evidence>
<dbReference type="GO" id="GO:0003677">
    <property type="term" value="F:DNA binding"/>
    <property type="evidence" value="ECO:0007669"/>
    <property type="project" value="UniProtKB-KW"/>
</dbReference>
<evidence type="ECO:0000256" key="6">
    <source>
        <dbReference type="ARBA" id="ARBA00022763"/>
    </source>
</evidence>
<evidence type="ECO:0000256" key="1">
    <source>
        <dbReference type="ARBA" id="ARBA00001946"/>
    </source>
</evidence>
<keyword evidence="9" id="KW-0862">Zinc</keyword>
<dbReference type="InterPro" id="IPR011545">
    <property type="entry name" value="DEAD/DEAH_box_helicase_dom"/>
</dbReference>
<dbReference type="SMART" id="SM00490">
    <property type="entry name" value="HELICc"/>
    <property type="match status" value="1"/>
</dbReference>
<dbReference type="SUPFAM" id="SSF47819">
    <property type="entry name" value="HRDC-like"/>
    <property type="match status" value="1"/>
</dbReference>
<evidence type="ECO:0000259" key="19">
    <source>
        <dbReference type="PROSITE" id="PS51194"/>
    </source>
</evidence>
<dbReference type="GO" id="GO:0043138">
    <property type="term" value="F:3'-5' DNA helicase activity"/>
    <property type="evidence" value="ECO:0007669"/>
    <property type="project" value="UniProtKB-EC"/>
</dbReference>
<dbReference type="Pfam" id="PF00570">
    <property type="entry name" value="HRDC"/>
    <property type="match status" value="1"/>
</dbReference>
<dbReference type="FunFam" id="3.40.50.300:FF:002465">
    <property type="entry name" value="ATP-dependent DNA helicase RecQ"/>
    <property type="match status" value="1"/>
</dbReference>
<dbReference type="InterPro" id="IPR032284">
    <property type="entry name" value="RecQ_Zn-bd"/>
</dbReference>
<evidence type="ECO:0000256" key="5">
    <source>
        <dbReference type="ARBA" id="ARBA00022741"/>
    </source>
</evidence>
<evidence type="ECO:0000256" key="12">
    <source>
        <dbReference type="ARBA" id="ARBA00023172"/>
    </source>
</evidence>
<keyword evidence="4" id="KW-0479">Metal-binding</keyword>
<evidence type="ECO:0000256" key="4">
    <source>
        <dbReference type="ARBA" id="ARBA00022723"/>
    </source>
</evidence>
<dbReference type="InterPro" id="IPR036390">
    <property type="entry name" value="WH_DNA-bd_sf"/>
</dbReference>
<comment type="cofactor">
    <cofactor evidence="2">
        <name>Zn(2+)</name>
        <dbReference type="ChEBI" id="CHEBI:29105"/>
    </cofactor>
</comment>
<dbReference type="GO" id="GO:0005524">
    <property type="term" value="F:ATP binding"/>
    <property type="evidence" value="ECO:0007669"/>
    <property type="project" value="UniProtKB-KW"/>
</dbReference>
<dbReference type="EMBL" id="ABIY02000115">
    <property type="protein sequence ID" value="EDU99778.1"/>
    <property type="molecule type" value="Genomic_DNA"/>
</dbReference>
<comment type="catalytic activity">
    <reaction evidence="15">
        <text>Couples ATP hydrolysis with the unwinding of duplex DNA by translocating in the 3'-5' direction.</text>
        <dbReference type="EC" id="5.6.2.4"/>
    </reaction>
</comment>
<evidence type="ECO:0000256" key="9">
    <source>
        <dbReference type="ARBA" id="ARBA00022833"/>
    </source>
</evidence>
<reference evidence="20 21" key="1">
    <citation type="submission" date="2008-04" db="EMBL/GenBank/DDBJ databases">
        <title>Draft genome sequence of Bacteroides coprocola (DSM 17136).</title>
        <authorList>
            <person name="Sudarsanam P."/>
            <person name="Ley R."/>
            <person name="Guruge J."/>
            <person name="Turnbaugh P.J."/>
            <person name="Mahowald M."/>
            <person name="Liep D."/>
            <person name="Gordon J."/>
        </authorList>
    </citation>
    <scope>NUCLEOTIDE SEQUENCE [LARGE SCALE GENOMIC DNA]</scope>
    <source>
        <strain evidence="20 21">DSM 17136</strain>
    </source>
</reference>
<keyword evidence="12" id="KW-0233">DNA recombination</keyword>
<dbReference type="NCBIfam" id="TIGR00614">
    <property type="entry name" value="recQ_fam"/>
    <property type="match status" value="1"/>
</dbReference>
<dbReference type="GO" id="GO:0016787">
    <property type="term" value="F:hydrolase activity"/>
    <property type="evidence" value="ECO:0007669"/>
    <property type="project" value="UniProtKB-KW"/>
</dbReference>
<dbReference type="CDD" id="cd18794">
    <property type="entry name" value="SF2_C_RecQ"/>
    <property type="match status" value="1"/>
</dbReference>
<dbReference type="PANTHER" id="PTHR13710">
    <property type="entry name" value="DNA HELICASE RECQ FAMILY MEMBER"/>
    <property type="match status" value="1"/>
</dbReference>
<dbReference type="SMART" id="SM00341">
    <property type="entry name" value="HRDC"/>
    <property type="match status" value="1"/>
</dbReference>
<dbReference type="PROSITE" id="PS51194">
    <property type="entry name" value="HELICASE_CTER"/>
    <property type="match status" value="1"/>
</dbReference>
<dbReference type="SMART" id="SM00487">
    <property type="entry name" value="DEXDc"/>
    <property type="match status" value="1"/>
</dbReference>
<evidence type="ECO:0000256" key="16">
    <source>
        <dbReference type="NCBIfam" id="TIGR01389"/>
    </source>
</evidence>
<dbReference type="PROSITE" id="PS51192">
    <property type="entry name" value="HELICASE_ATP_BIND_1"/>
    <property type="match status" value="1"/>
</dbReference>
<dbReference type="GO" id="GO:0006281">
    <property type="term" value="P:DNA repair"/>
    <property type="evidence" value="ECO:0007669"/>
    <property type="project" value="UniProtKB-KW"/>
</dbReference>
<dbReference type="NCBIfam" id="TIGR01389">
    <property type="entry name" value="recQ"/>
    <property type="match status" value="1"/>
</dbReference>
<dbReference type="GO" id="GO:0030894">
    <property type="term" value="C:replisome"/>
    <property type="evidence" value="ECO:0007669"/>
    <property type="project" value="TreeGrafter"/>
</dbReference>